<dbReference type="RefSeq" id="WP_204958079.1">
    <property type="nucleotide sequence ID" value="NZ_JAFEUO010000002.1"/>
</dbReference>
<reference evidence="1 2" key="1">
    <citation type="submission" date="2021-02" db="EMBL/GenBank/DDBJ databases">
        <authorList>
            <person name="Lee D.-H."/>
        </authorList>
    </citation>
    <scope>NUCLEOTIDE SEQUENCE [LARGE SCALE GENOMIC DNA]</scope>
    <source>
        <strain evidence="1 2">MMS20-R2-29</strain>
    </source>
</reference>
<proteinExistence type="predicted"/>
<evidence type="ECO:0000313" key="1">
    <source>
        <dbReference type="EMBL" id="MBM7082909.1"/>
    </source>
</evidence>
<protein>
    <submittedName>
        <fullName evidence="1">Uncharacterized protein</fullName>
    </submittedName>
</protein>
<dbReference type="Proteomes" id="UP000809587">
    <property type="component" value="Unassembled WGS sequence"/>
</dbReference>
<comment type="caution">
    <text evidence="1">The sequence shown here is derived from an EMBL/GenBank/DDBJ whole genome shotgun (WGS) entry which is preliminary data.</text>
</comment>
<evidence type="ECO:0000313" key="2">
    <source>
        <dbReference type="Proteomes" id="UP000809587"/>
    </source>
</evidence>
<gene>
    <name evidence="1" type="ORF">JQN84_10220</name>
</gene>
<sequence length="107" mass="11685">MADPARWSDLAGLVDRGWLIRPAGLVDLAGWSDLAELVDPACRSVAGLVDAADGLTWSGWSARRLDICGGCRYTPTTDKFVMQPPSTVRDLKGNLRRFVNVIRSKGR</sequence>
<dbReference type="EMBL" id="JAFEUO010000002">
    <property type="protein sequence ID" value="MBM7082909.1"/>
    <property type="molecule type" value="Genomic_DNA"/>
</dbReference>
<organism evidence="1 2">
    <name type="scientific">Micromonospora humidisoli</name>
    <dbReference type="NCBI Taxonomy" id="2807622"/>
    <lineage>
        <taxon>Bacteria</taxon>
        <taxon>Bacillati</taxon>
        <taxon>Actinomycetota</taxon>
        <taxon>Actinomycetes</taxon>
        <taxon>Micromonosporales</taxon>
        <taxon>Micromonosporaceae</taxon>
        <taxon>Micromonospora</taxon>
    </lineage>
</organism>
<keyword evidence="2" id="KW-1185">Reference proteome</keyword>
<name>A0ABS2JAU5_9ACTN</name>
<accession>A0ABS2JAU5</accession>